<protein>
    <submittedName>
        <fullName evidence="2">CRISPR-associated protein Csh1</fullName>
    </submittedName>
</protein>
<reference evidence="2 3" key="1">
    <citation type="submission" date="2023-07" db="EMBL/GenBank/DDBJ databases">
        <title>Genomic Encyclopedia of Type Strains, Phase IV (KMG-IV): sequencing the most valuable type-strain genomes for metagenomic binning, comparative biology and taxonomic classification.</title>
        <authorList>
            <person name="Goeker M."/>
        </authorList>
    </citation>
    <scope>NUCLEOTIDE SEQUENCE [LARGE SCALE GENOMIC DNA]</scope>
    <source>
        <strain evidence="2 3">DSM 19092</strain>
    </source>
</reference>
<proteinExistence type="predicted"/>
<gene>
    <name evidence="2" type="ORF">J2S06_002428</name>
</gene>
<dbReference type="Pfam" id="PF09484">
    <property type="entry name" value="Cas_TM1802"/>
    <property type="match status" value="1"/>
</dbReference>
<dbReference type="InterPro" id="IPR013420">
    <property type="entry name" value="CRISPR-assoc_prot_Cas8b/Csh1_C"/>
</dbReference>
<keyword evidence="3" id="KW-1185">Reference proteome</keyword>
<dbReference type="EMBL" id="JAUSTR010000014">
    <property type="protein sequence ID" value="MDQ0163348.1"/>
    <property type="molecule type" value="Genomic_DNA"/>
</dbReference>
<comment type="caution">
    <text evidence="2">The sequence shown here is derived from an EMBL/GenBank/DDBJ whole genome shotgun (WGS) entry which is preliminary data.</text>
</comment>
<dbReference type="NCBIfam" id="TIGR02591">
    <property type="entry name" value="cas_Csh1"/>
    <property type="match status" value="1"/>
</dbReference>
<sequence length="663" mass="76905">MIKTIYTLGNKYLTEEKPSVIQAITLPIARPHGTTKYVIIVDFSVKDKKVKLVPKEISESTSLELLWIGKADGRNSPQWYGTTDNLEYLVGQTIPNLLERWNQEDIYYPFLEKAHNFFFLNLGEGQQKRYRYVFNPIYVGGKLTETDGKKAVKEVAKQFQTFIEKEVNVNIKDVLLYSLAIDGQLVISQSEYERLVIAEKLSVFENAKKGVCVLTNKKDLVTGRMTKLKFKYYINDKISFASNLDEKSFIKNLSVSKDAYQAVMAGEAYILRNFTTRFSGLPCYIIPDFLYDVPFENAPLEDISKRVNQFVRMVKTVETAEALHRDIEDCKEFEDQMDNHISLHFLFYTPIQAALKVNKLVSDVTLTHLRRLGYEMRKVGEIGQHFFGNEKFNLGLEPLYYLIPMRVQRGENFEKRKILQVYESLLTNKPLSYQWLITQFVQLAKVHVYANYGLYQYSDKKEYNDFHLVDAMVRAQLFLKLLQTLNLIKEEREMTKVTYDFPDADMAEYMETMSYNVAQSSLFLLGYLIAEIGAEQVRKTKERTEALGQARSGKTANKPILSKINYHGMNKQKLILLSNEVFEKLRQLKIASIRNEKIYSQHKHLFDSALQETWKLSDRESVFYLLSGYAYGTKRILSSAKKDNQSSEYEELSKKQGGINDEQ</sequence>
<dbReference type="NCBIfam" id="TIGR02556">
    <property type="entry name" value="cas_TM1802"/>
    <property type="match status" value="1"/>
</dbReference>
<evidence type="ECO:0000313" key="3">
    <source>
        <dbReference type="Proteomes" id="UP001225646"/>
    </source>
</evidence>
<accession>A0ABT9VQT2</accession>
<dbReference type="RefSeq" id="WP_419152479.1">
    <property type="nucleotide sequence ID" value="NZ_JAUSTR010000014.1"/>
</dbReference>
<feature type="region of interest" description="Disordered" evidence="1">
    <location>
        <begin position="640"/>
        <end position="663"/>
    </location>
</feature>
<evidence type="ECO:0000256" key="1">
    <source>
        <dbReference type="SAM" id="MobiDB-lite"/>
    </source>
</evidence>
<evidence type="ECO:0000313" key="2">
    <source>
        <dbReference type="EMBL" id="MDQ0163348.1"/>
    </source>
</evidence>
<dbReference type="InterPro" id="IPR013389">
    <property type="entry name" value="CRISPR-assoc_prot_Cas8b"/>
</dbReference>
<organism evidence="2 3">
    <name type="scientific">Aeribacillus alveayuensis</name>
    <dbReference type="NCBI Taxonomy" id="279215"/>
    <lineage>
        <taxon>Bacteria</taxon>
        <taxon>Bacillati</taxon>
        <taxon>Bacillota</taxon>
        <taxon>Bacilli</taxon>
        <taxon>Bacillales</taxon>
        <taxon>Bacillaceae</taxon>
        <taxon>Aeribacillus</taxon>
    </lineage>
</organism>
<dbReference type="Proteomes" id="UP001225646">
    <property type="component" value="Unassembled WGS sequence"/>
</dbReference>
<name>A0ABT9VQT2_9BACI</name>